<dbReference type="GO" id="GO:0019521">
    <property type="term" value="P:D-gluconate metabolic process"/>
    <property type="evidence" value="ECO:0007669"/>
    <property type="project" value="UniProtKB-KW"/>
</dbReference>
<dbReference type="NCBIfam" id="TIGR01313">
    <property type="entry name" value="therm_gnt_kin"/>
    <property type="match status" value="1"/>
</dbReference>
<dbReference type="FunFam" id="3.40.50.300:FF:000522">
    <property type="entry name" value="Gluconokinase"/>
    <property type="match status" value="1"/>
</dbReference>
<evidence type="ECO:0000256" key="10">
    <source>
        <dbReference type="RuleBase" id="RU363066"/>
    </source>
</evidence>
<evidence type="ECO:0000313" key="11">
    <source>
        <dbReference type="EMBL" id="MBN9644521.1"/>
    </source>
</evidence>
<keyword evidence="12" id="KW-1185">Reference proteome</keyword>
<protein>
    <recommendedName>
        <fullName evidence="3 10">Gluconokinase</fullName>
        <ecNumber evidence="3 10">2.7.1.12</ecNumber>
    </recommendedName>
</protein>
<comment type="caution">
    <text evidence="11">The sequence shown here is derived from an EMBL/GenBank/DDBJ whole genome shotgun (WGS) entry which is preliminary data.</text>
</comment>
<dbReference type="InterPro" id="IPR027417">
    <property type="entry name" value="P-loop_NTPase"/>
</dbReference>
<dbReference type="GO" id="GO:0005737">
    <property type="term" value="C:cytoplasm"/>
    <property type="evidence" value="ECO:0007669"/>
    <property type="project" value="TreeGrafter"/>
</dbReference>
<keyword evidence="4 10" id="KW-0808">Transferase</keyword>
<evidence type="ECO:0000256" key="7">
    <source>
        <dbReference type="ARBA" id="ARBA00022840"/>
    </source>
</evidence>
<sequence>MTGIRAQATVAFPAVGRAGGHPACHGRGGPLHIVVMGVSGAGKTTIGHCLADMLAARFADGDDFHPDASIAKMSGGIPLTDDDRQPWLARLAAHMTGVGATGGSCVIACSALRRCYRDILRTAPGRVVFVHLTLPREVVAERLVGRLGHFMPLSLLPSQLAALEGLTDDEAGITMANSGSPDTVAAGIIDALGLRDRRRAAAGKPREMGVE</sequence>
<comment type="similarity">
    <text evidence="2 10">Belongs to the gluconokinase GntK/GntV family.</text>
</comment>
<evidence type="ECO:0000256" key="8">
    <source>
        <dbReference type="ARBA" id="ARBA00023064"/>
    </source>
</evidence>
<dbReference type="SUPFAM" id="SSF52540">
    <property type="entry name" value="P-loop containing nucleoside triphosphate hydrolases"/>
    <property type="match status" value="1"/>
</dbReference>
<gene>
    <name evidence="11" type="ORF">JZY06_07840</name>
</gene>
<evidence type="ECO:0000256" key="6">
    <source>
        <dbReference type="ARBA" id="ARBA00022777"/>
    </source>
</evidence>
<dbReference type="PANTHER" id="PTHR43442">
    <property type="entry name" value="GLUCONOKINASE-RELATED"/>
    <property type="match status" value="1"/>
</dbReference>
<name>A0A939E2J3_9CORY</name>
<evidence type="ECO:0000256" key="2">
    <source>
        <dbReference type="ARBA" id="ARBA00008420"/>
    </source>
</evidence>
<comment type="catalytic activity">
    <reaction evidence="9 10">
        <text>D-gluconate + ATP = 6-phospho-D-gluconate + ADP + H(+)</text>
        <dbReference type="Rhea" id="RHEA:19433"/>
        <dbReference type="ChEBI" id="CHEBI:15378"/>
        <dbReference type="ChEBI" id="CHEBI:18391"/>
        <dbReference type="ChEBI" id="CHEBI:30616"/>
        <dbReference type="ChEBI" id="CHEBI:58759"/>
        <dbReference type="ChEBI" id="CHEBI:456216"/>
        <dbReference type="EC" id="2.7.1.12"/>
    </reaction>
</comment>
<dbReference type="RefSeq" id="WP_207279004.1">
    <property type="nucleotide sequence ID" value="NZ_JAFLEQ010000014.1"/>
</dbReference>
<dbReference type="Proteomes" id="UP000664332">
    <property type="component" value="Unassembled WGS sequence"/>
</dbReference>
<dbReference type="CDD" id="cd02021">
    <property type="entry name" value="GntK"/>
    <property type="match status" value="1"/>
</dbReference>
<dbReference type="InterPro" id="IPR006001">
    <property type="entry name" value="Therm_gnt_kin"/>
</dbReference>
<dbReference type="EMBL" id="JAFLEQ010000014">
    <property type="protein sequence ID" value="MBN9644521.1"/>
    <property type="molecule type" value="Genomic_DNA"/>
</dbReference>
<evidence type="ECO:0000256" key="4">
    <source>
        <dbReference type="ARBA" id="ARBA00022679"/>
    </source>
</evidence>
<proteinExistence type="inferred from homology"/>
<keyword evidence="6 10" id="KW-0418">Kinase</keyword>
<dbReference type="Pfam" id="PF01202">
    <property type="entry name" value="SKI"/>
    <property type="match status" value="1"/>
</dbReference>
<dbReference type="EC" id="2.7.1.12" evidence="3 10"/>
<dbReference type="PRINTS" id="PR01100">
    <property type="entry name" value="SHIKIMTKNASE"/>
</dbReference>
<evidence type="ECO:0000256" key="5">
    <source>
        <dbReference type="ARBA" id="ARBA00022741"/>
    </source>
</evidence>
<evidence type="ECO:0000313" key="12">
    <source>
        <dbReference type="Proteomes" id="UP000664332"/>
    </source>
</evidence>
<dbReference type="GO" id="GO:0046316">
    <property type="term" value="F:gluconokinase activity"/>
    <property type="evidence" value="ECO:0007669"/>
    <property type="project" value="UniProtKB-EC"/>
</dbReference>
<dbReference type="AlphaFoldDB" id="A0A939E2J3"/>
<accession>A0A939E2J3</accession>
<dbReference type="PANTHER" id="PTHR43442:SF3">
    <property type="entry name" value="GLUCONOKINASE-RELATED"/>
    <property type="match status" value="1"/>
</dbReference>
<reference evidence="11" key="1">
    <citation type="submission" date="2021-03" db="EMBL/GenBank/DDBJ databases">
        <authorList>
            <person name="Sun Q."/>
        </authorList>
    </citation>
    <scope>NUCLEOTIDE SEQUENCE</scope>
    <source>
        <strain evidence="11">CCM 8862</strain>
    </source>
</reference>
<keyword evidence="8" id="KW-0311">Gluconate utilization</keyword>
<comment type="pathway">
    <text evidence="1">Carbohydrate acid metabolism.</text>
</comment>
<organism evidence="11 12">
    <name type="scientific">Corynebacterium mendelii</name>
    <dbReference type="NCBI Taxonomy" id="2765362"/>
    <lineage>
        <taxon>Bacteria</taxon>
        <taxon>Bacillati</taxon>
        <taxon>Actinomycetota</taxon>
        <taxon>Actinomycetes</taxon>
        <taxon>Mycobacteriales</taxon>
        <taxon>Corynebacteriaceae</taxon>
        <taxon>Corynebacterium</taxon>
    </lineage>
</organism>
<keyword evidence="5 10" id="KW-0547">Nucleotide-binding</keyword>
<evidence type="ECO:0000256" key="1">
    <source>
        <dbReference type="ARBA" id="ARBA00004761"/>
    </source>
</evidence>
<dbReference type="GO" id="GO:0005524">
    <property type="term" value="F:ATP binding"/>
    <property type="evidence" value="ECO:0007669"/>
    <property type="project" value="UniProtKB-KW"/>
</dbReference>
<dbReference type="InterPro" id="IPR031322">
    <property type="entry name" value="Shikimate/glucono_kinase"/>
</dbReference>
<dbReference type="Gene3D" id="3.40.50.300">
    <property type="entry name" value="P-loop containing nucleotide triphosphate hydrolases"/>
    <property type="match status" value="1"/>
</dbReference>
<keyword evidence="7 10" id="KW-0067">ATP-binding</keyword>
<evidence type="ECO:0000256" key="9">
    <source>
        <dbReference type="ARBA" id="ARBA00048090"/>
    </source>
</evidence>
<evidence type="ECO:0000256" key="3">
    <source>
        <dbReference type="ARBA" id="ARBA00012054"/>
    </source>
</evidence>